<feature type="compositionally biased region" description="Polar residues" evidence="1">
    <location>
        <begin position="778"/>
        <end position="800"/>
    </location>
</feature>
<dbReference type="EMBL" id="CAJOBA010000859">
    <property type="protein sequence ID" value="CAF3561287.1"/>
    <property type="molecule type" value="Genomic_DNA"/>
</dbReference>
<dbReference type="EMBL" id="CAJOBC010000190">
    <property type="protein sequence ID" value="CAF3551945.1"/>
    <property type="molecule type" value="Genomic_DNA"/>
</dbReference>
<evidence type="ECO:0000313" key="6">
    <source>
        <dbReference type="Proteomes" id="UP000663829"/>
    </source>
</evidence>
<feature type="compositionally biased region" description="Polar residues" evidence="1">
    <location>
        <begin position="690"/>
        <end position="718"/>
    </location>
</feature>
<evidence type="ECO:0000256" key="1">
    <source>
        <dbReference type="SAM" id="MobiDB-lite"/>
    </source>
</evidence>
<feature type="compositionally biased region" description="Polar residues" evidence="1">
    <location>
        <begin position="370"/>
        <end position="410"/>
    </location>
</feature>
<feature type="compositionally biased region" description="Low complexity" evidence="1">
    <location>
        <begin position="41"/>
        <end position="53"/>
    </location>
</feature>
<reference evidence="2" key="1">
    <citation type="submission" date="2021-02" db="EMBL/GenBank/DDBJ databases">
        <authorList>
            <person name="Nowell W R."/>
        </authorList>
    </citation>
    <scope>NUCLEOTIDE SEQUENCE</scope>
</reference>
<feature type="region of interest" description="Disordered" evidence="1">
    <location>
        <begin position="679"/>
        <end position="718"/>
    </location>
</feature>
<feature type="region of interest" description="Disordered" evidence="1">
    <location>
        <begin position="188"/>
        <end position="577"/>
    </location>
</feature>
<organism evidence="2 6">
    <name type="scientific">Didymodactylos carnosus</name>
    <dbReference type="NCBI Taxonomy" id="1234261"/>
    <lineage>
        <taxon>Eukaryota</taxon>
        <taxon>Metazoa</taxon>
        <taxon>Spiralia</taxon>
        <taxon>Gnathifera</taxon>
        <taxon>Rotifera</taxon>
        <taxon>Eurotatoria</taxon>
        <taxon>Bdelloidea</taxon>
        <taxon>Philodinida</taxon>
        <taxon>Philodinidae</taxon>
        <taxon>Didymodactylos</taxon>
    </lineage>
</organism>
<feature type="compositionally biased region" description="Gly residues" evidence="1">
    <location>
        <begin position="293"/>
        <end position="306"/>
    </location>
</feature>
<feature type="compositionally biased region" description="Polar residues" evidence="1">
    <location>
        <begin position="560"/>
        <end position="577"/>
    </location>
</feature>
<feature type="compositionally biased region" description="Polar residues" evidence="1">
    <location>
        <begin position="468"/>
        <end position="487"/>
    </location>
</feature>
<feature type="compositionally biased region" description="Gly residues" evidence="1">
    <location>
        <begin position="54"/>
        <end position="73"/>
    </location>
</feature>
<feature type="compositionally biased region" description="Basic and acidic residues" evidence="1">
    <location>
        <begin position="241"/>
        <end position="291"/>
    </location>
</feature>
<dbReference type="Proteomes" id="UP000677228">
    <property type="component" value="Unassembled WGS sequence"/>
</dbReference>
<dbReference type="Proteomes" id="UP000681722">
    <property type="component" value="Unassembled WGS sequence"/>
</dbReference>
<feature type="compositionally biased region" description="Low complexity" evidence="1">
    <location>
        <begin position="496"/>
        <end position="554"/>
    </location>
</feature>
<accession>A0A813QLE2</accession>
<feature type="compositionally biased region" description="Polar residues" evidence="1">
    <location>
        <begin position="426"/>
        <end position="439"/>
    </location>
</feature>
<dbReference type="EMBL" id="CAJNOQ010000190">
    <property type="protein sequence ID" value="CAF0769913.1"/>
    <property type="molecule type" value="Genomic_DNA"/>
</dbReference>
<name>A0A813QLE2_9BILA</name>
<protein>
    <submittedName>
        <fullName evidence="2">Uncharacterized protein</fullName>
    </submittedName>
</protein>
<evidence type="ECO:0000313" key="3">
    <source>
        <dbReference type="EMBL" id="CAF0779825.1"/>
    </source>
</evidence>
<proteinExistence type="predicted"/>
<dbReference type="Proteomes" id="UP000682733">
    <property type="component" value="Unassembled WGS sequence"/>
</dbReference>
<evidence type="ECO:0000313" key="4">
    <source>
        <dbReference type="EMBL" id="CAF3551945.1"/>
    </source>
</evidence>
<feature type="compositionally biased region" description="Basic and acidic residues" evidence="1">
    <location>
        <begin position="10"/>
        <end position="19"/>
    </location>
</feature>
<feature type="compositionally biased region" description="Polar residues" evidence="1">
    <location>
        <begin position="123"/>
        <end position="141"/>
    </location>
</feature>
<sequence length="831" mass="92811">MANIEGPKSLMDEMIHENRNFGGGGSEGRPSRFGTNDDTSSRGNSRGRGSYNGSRGGRFGGRGNFQPRGGGGYQHDRLYRGNNNNNNDIASEENLTSVDNGRKMSAGNSVPPSLLGLNFAPRHSSNYSNDPNSFQNKNNTFPDRGGRSRFSNPRGGFGGDINRFPARQTSFDDNKQQQFNDNFRQQQHPLLDDDNNMHKSQKLVPQDKKQISQNPLQPTPSRGNNDRLNMGKMIKTYTPDHQQHYQTDNRRHDRRQENSRKEYDRSSRDRNSRTDRSRSPPTRNDRNDRQFGMRGGRGGAGRGNRGGFMNKREEERSNDNNGRGHKSRFGSDDHGFKGPDYDHRSSSQHDNREHGENDGRGPHFPGAGYRNSSENRSNPQYGNMQQRQHPSNFPSQSRPDYNSMQQNYHQQGGMGNEQRSNDRLNRSNNPQGSNTNSGRRQSRFTDRQTEDYDDDNKPLRKPEFQLPVATTTTPLYLPNQSTNTATYSHARPAPNQSFPQQQQQQQQQQQLPLMQSQINPQFQTTSPNFTQQSTQNQSNISSYQQASQPQQQFGGVQGYNWPSGTSLLSTPTQPNQVASHSMIAMQQPNPYGQQQQLQSVNPFGQYGITSNLQQTPISTPIAASQPYQNQQTPQAGQQAISTMGGTTAPAMDGVQQQQWAQYCQQYWNYVQQQQAALGTAPVPPPEQAVALQQQSQATGHNYSSLSAQQQPQSTSLPAVKQTSIAMAPTVASQDTSVTSGSTNVENPWSQYLHQQWSQFYMQQPNASTSTAASSQPAGDSSNTTVQQQASLSQTPSTASAIPNYLSQLNQQQQPQQQGGNSNAWENWFNQA</sequence>
<feature type="compositionally biased region" description="Basic and acidic residues" evidence="1">
    <location>
        <begin position="443"/>
        <end position="463"/>
    </location>
</feature>
<dbReference type="Proteomes" id="UP000663829">
    <property type="component" value="Unassembled WGS sequence"/>
</dbReference>
<feature type="compositionally biased region" description="Low complexity" evidence="1">
    <location>
        <begin position="802"/>
        <end position="822"/>
    </location>
</feature>
<gene>
    <name evidence="2" type="ORF">GPM918_LOCUS1867</name>
    <name evidence="3" type="ORF">OVA965_LOCUS3544</name>
    <name evidence="4" type="ORF">SRO942_LOCUS1867</name>
    <name evidence="5" type="ORF">TMI583_LOCUS3541</name>
</gene>
<evidence type="ECO:0000313" key="5">
    <source>
        <dbReference type="EMBL" id="CAF3561287.1"/>
    </source>
</evidence>
<feature type="compositionally biased region" description="Low complexity" evidence="1">
    <location>
        <begin position="763"/>
        <end position="777"/>
    </location>
</feature>
<dbReference type="EMBL" id="CAJNOK010000860">
    <property type="protein sequence ID" value="CAF0779825.1"/>
    <property type="molecule type" value="Genomic_DNA"/>
</dbReference>
<dbReference type="AlphaFoldDB" id="A0A813QLE2"/>
<feature type="compositionally biased region" description="Basic and acidic residues" evidence="1">
    <location>
        <begin position="329"/>
        <end position="361"/>
    </location>
</feature>
<evidence type="ECO:0000313" key="2">
    <source>
        <dbReference type="EMBL" id="CAF0769913.1"/>
    </source>
</evidence>
<keyword evidence="6" id="KW-1185">Reference proteome</keyword>
<feature type="compositionally biased region" description="Polar residues" evidence="1">
    <location>
        <begin position="211"/>
        <end position="227"/>
    </location>
</feature>
<feature type="region of interest" description="Disordered" evidence="1">
    <location>
        <begin position="1"/>
        <end position="167"/>
    </location>
</feature>
<feature type="region of interest" description="Disordered" evidence="1">
    <location>
        <begin position="763"/>
        <end position="831"/>
    </location>
</feature>
<comment type="caution">
    <text evidence="2">The sequence shown here is derived from an EMBL/GenBank/DDBJ whole genome shotgun (WGS) entry which is preliminary data.</text>
</comment>